<evidence type="ECO:0000313" key="1">
    <source>
        <dbReference type="EMBL" id="EKF33912.1"/>
    </source>
</evidence>
<gene>
    <name evidence="1" type="ORF">MOQ_002408</name>
</gene>
<protein>
    <submittedName>
        <fullName evidence="1">Uncharacterized protein</fullName>
    </submittedName>
</protein>
<dbReference type="OrthoDB" id="260026at2759"/>
<name>K2NYF8_TRYCR</name>
<dbReference type="AlphaFoldDB" id="K2NYF8"/>
<sequence length="328" mass="36953">MGLIRSRLYTDVDVFPIAVSLLRSSDDQCANAVFTKDVCRFGIALNNVWFDPPDRVLEIMISLLKSLIEKKLSAYFCDVLIPRFEDELKNQTLNPPEPLPPFVYGATPLNGSTIFRGLLNILNNLPEILTIRLKATETTNTTIQLHLIFSHGFEFSKTNMTWNNSGSGVLPEMYQSILDALFDGRVVWQDAEPLAIVEDLGMKFRAPRPFNISVDISMYNLTCGMDGLYCSLPCTNGVELLNLRLYGWNEWDRLVVNYIGPLITQRINEVFSSMILPVCNTTENRFQIPIKDSPAVVSVPPKEVIIPSVLFCCVLFFGSNVFKHQATT</sequence>
<dbReference type="EMBL" id="AHKC01009025">
    <property type="protein sequence ID" value="EKF33912.1"/>
    <property type="molecule type" value="Genomic_DNA"/>
</dbReference>
<evidence type="ECO:0000313" key="2">
    <source>
        <dbReference type="Proteomes" id="UP000007350"/>
    </source>
</evidence>
<organism evidence="1 2">
    <name type="scientific">Trypanosoma cruzi marinkellei</name>
    <dbReference type="NCBI Taxonomy" id="85056"/>
    <lineage>
        <taxon>Eukaryota</taxon>
        <taxon>Discoba</taxon>
        <taxon>Euglenozoa</taxon>
        <taxon>Kinetoplastea</taxon>
        <taxon>Metakinetoplastina</taxon>
        <taxon>Trypanosomatida</taxon>
        <taxon>Trypanosomatidae</taxon>
        <taxon>Trypanosoma</taxon>
        <taxon>Schizotrypanum</taxon>
    </lineage>
</organism>
<proteinExistence type="predicted"/>
<reference evidence="1 2" key="1">
    <citation type="journal article" date="2012" name="BMC Genomics">
        <title>Comparative genomic analysis of human infective Trypanosoma cruzi lineages with the bat-restricted subspecies T. cruzi marinkellei.</title>
        <authorList>
            <person name="Franzen O."/>
            <person name="Talavera-Lopez C."/>
            <person name="Ochaya S."/>
            <person name="Butler C.E."/>
            <person name="Messenger L.A."/>
            <person name="Lewis M.D."/>
            <person name="Llewellyn M.S."/>
            <person name="Marinkelle C.J."/>
            <person name="Tyler K.M."/>
            <person name="Miles M.A."/>
            <person name="Andersson B."/>
        </authorList>
    </citation>
    <scope>NUCLEOTIDE SEQUENCE [LARGE SCALE GENOMIC DNA]</scope>
    <source>
        <strain evidence="1 2">B7</strain>
    </source>
</reference>
<keyword evidence="2" id="KW-1185">Reference proteome</keyword>
<accession>K2NYF8</accession>
<comment type="caution">
    <text evidence="1">The sequence shown here is derived from an EMBL/GenBank/DDBJ whole genome shotgun (WGS) entry which is preliminary data.</text>
</comment>
<dbReference type="Proteomes" id="UP000007350">
    <property type="component" value="Unassembled WGS sequence"/>
</dbReference>